<protein>
    <submittedName>
        <fullName evidence="2">Uncharacterized protein</fullName>
    </submittedName>
</protein>
<sequence length="161" mass="18109">MTDCLKREHLGDIEEMRALYDTLGGPKWLATPNPGEHPSLVTLEAVFWRLLDNPTDKELNSTGWDMDSDLQASWIYEESDSDEEARPFSQVETDEEGEEEEDDEKENGQSEGEESDEDVPEVDELNGGDNDWKDTELELDVDPLGTALVETASVQSKAEED</sequence>
<gene>
    <name evidence="2" type="ORF">V5O48_005798</name>
</gene>
<name>A0ABR3FL97_9AGAR</name>
<accession>A0ABR3FL97</accession>
<dbReference type="Proteomes" id="UP001465976">
    <property type="component" value="Unassembled WGS sequence"/>
</dbReference>
<evidence type="ECO:0000313" key="2">
    <source>
        <dbReference type="EMBL" id="KAL0576181.1"/>
    </source>
</evidence>
<feature type="region of interest" description="Disordered" evidence="1">
    <location>
        <begin position="57"/>
        <end position="145"/>
    </location>
</feature>
<organism evidence="2 3">
    <name type="scientific">Marasmius crinis-equi</name>
    <dbReference type="NCBI Taxonomy" id="585013"/>
    <lineage>
        <taxon>Eukaryota</taxon>
        <taxon>Fungi</taxon>
        <taxon>Dikarya</taxon>
        <taxon>Basidiomycota</taxon>
        <taxon>Agaricomycotina</taxon>
        <taxon>Agaricomycetes</taxon>
        <taxon>Agaricomycetidae</taxon>
        <taxon>Agaricales</taxon>
        <taxon>Marasmiineae</taxon>
        <taxon>Marasmiaceae</taxon>
        <taxon>Marasmius</taxon>
    </lineage>
</organism>
<reference evidence="2 3" key="1">
    <citation type="submission" date="2024-02" db="EMBL/GenBank/DDBJ databases">
        <title>A draft genome for the cacao thread blight pathogen Marasmius crinis-equi.</title>
        <authorList>
            <person name="Cohen S.P."/>
            <person name="Baruah I.K."/>
            <person name="Amoako-Attah I."/>
            <person name="Bukari Y."/>
            <person name="Meinhardt L.W."/>
            <person name="Bailey B.A."/>
        </authorList>
    </citation>
    <scope>NUCLEOTIDE SEQUENCE [LARGE SCALE GENOMIC DNA]</scope>
    <source>
        <strain evidence="2 3">GH-76</strain>
    </source>
</reference>
<evidence type="ECO:0000313" key="3">
    <source>
        <dbReference type="Proteomes" id="UP001465976"/>
    </source>
</evidence>
<dbReference type="EMBL" id="JBAHYK010000241">
    <property type="protein sequence ID" value="KAL0576181.1"/>
    <property type="molecule type" value="Genomic_DNA"/>
</dbReference>
<comment type="caution">
    <text evidence="2">The sequence shown here is derived from an EMBL/GenBank/DDBJ whole genome shotgun (WGS) entry which is preliminary data.</text>
</comment>
<keyword evidence="3" id="KW-1185">Reference proteome</keyword>
<feature type="compositionally biased region" description="Acidic residues" evidence="1">
    <location>
        <begin position="92"/>
        <end position="126"/>
    </location>
</feature>
<proteinExistence type="predicted"/>
<evidence type="ECO:0000256" key="1">
    <source>
        <dbReference type="SAM" id="MobiDB-lite"/>
    </source>
</evidence>